<comment type="caution">
    <text evidence="19">The sequence shown here is derived from an EMBL/GenBank/DDBJ whole genome shotgun (WGS) entry which is preliminary data.</text>
</comment>
<keyword evidence="9 15" id="KW-0808">Transferase</keyword>
<evidence type="ECO:0000256" key="15">
    <source>
        <dbReference type="HAMAP-Rule" id="MF_00605"/>
    </source>
</evidence>
<accession>A0A2H0RHP7</accession>
<evidence type="ECO:0000256" key="11">
    <source>
        <dbReference type="ARBA" id="ARBA00022694"/>
    </source>
</evidence>
<comment type="subcellular location">
    <subcellularLocation>
        <location evidence="2 15 17">Cytoplasm</location>
    </subcellularLocation>
</comment>
<evidence type="ECO:0000256" key="16">
    <source>
        <dbReference type="PIRSR" id="PIRSR000386-1"/>
    </source>
</evidence>
<dbReference type="PANTHER" id="PTHR46417:SF1">
    <property type="entry name" value="TRNA (GUANINE-N(1)-)-METHYLTRANSFERASE"/>
    <property type="match status" value="1"/>
</dbReference>
<evidence type="ECO:0000313" key="20">
    <source>
        <dbReference type="Proteomes" id="UP000230431"/>
    </source>
</evidence>
<dbReference type="AlphaFoldDB" id="A0A2H0RHP7"/>
<keyword evidence="10 15" id="KW-0949">S-adenosyl-L-methionine</keyword>
<dbReference type="HAMAP" id="MF_00605">
    <property type="entry name" value="TrmD"/>
    <property type="match status" value="1"/>
</dbReference>
<name>A0A2H0RHP7_9BACT</name>
<dbReference type="InterPro" id="IPR029026">
    <property type="entry name" value="tRNA_m1G_MTases_N"/>
</dbReference>
<dbReference type="GO" id="GO:0005829">
    <property type="term" value="C:cytosol"/>
    <property type="evidence" value="ECO:0007669"/>
    <property type="project" value="TreeGrafter"/>
</dbReference>
<dbReference type="PIRSF" id="PIRSF000386">
    <property type="entry name" value="tRNA_mtase"/>
    <property type="match status" value="1"/>
</dbReference>
<comment type="caution">
    <text evidence="15">Lacks conserved residue(s) required for the propagation of feature annotation.</text>
</comment>
<organism evidence="19 20">
    <name type="scientific">Candidatus Vogelbacteria bacterium CG10_big_fil_rev_8_21_14_0_10_49_38</name>
    <dbReference type="NCBI Taxonomy" id="1975043"/>
    <lineage>
        <taxon>Bacteria</taxon>
        <taxon>Candidatus Vogeliibacteriota</taxon>
    </lineage>
</organism>
<comment type="similarity">
    <text evidence="3 15 17">Belongs to the RNA methyltransferase TrmD family.</text>
</comment>
<evidence type="ECO:0000256" key="10">
    <source>
        <dbReference type="ARBA" id="ARBA00022691"/>
    </source>
</evidence>
<comment type="catalytic activity">
    <reaction evidence="14 15 17">
        <text>guanosine(37) in tRNA + S-adenosyl-L-methionine = N(1)-methylguanosine(37) in tRNA + S-adenosyl-L-homocysteine + H(+)</text>
        <dbReference type="Rhea" id="RHEA:36899"/>
        <dbReference type="Rhea" id="RHEA-COMP:10145"/>
        <dbReference type="Rhea" id="RHEA-COMP:10147"/>
        <dbReference type="ChEBI" id="CHEBI:15378"/>
        <dbReference type="ChEBI" id="CHEBI:57856"/>
        <dbReference type="ChEBI" id="CHEBI:59789"/>
        <dbReference type="ChEBI" id="CHEBI:73542"/>
        <dbReference type="ChEBI" id="CHEBI:74269"/>
        <dbReference type="EC" id="2.1.1.228"/>
    </reaction>
</comment>
<evidence type="ECO:0000259" key="18">
    <source>
        <dbReference type="Pfam" id="PF01746"/>
    </source>
</evidence>
<dbReference type="EMBL" id="PCYK01000012">
    <property type="protein sequence ID" value="PIR46059.1"/>
    <property type="molecule type" value="Genomic_DNA"/>
</dbReference>
<evidence type="ECO:0000256" key="17">
    <source>
        <dbReference type="RuleBase" id="RU003464"/>
    </source>
</evidence>
<dbReference type="Gene3D" id="1.10.1270.20">
    <property type="entry name" value="tRNA(m1g37)methyltransferase, domain 2"/>
    <property type="match status" value="1"/>
</dbReference>
<dbReference type="InterPro" id="IPR002649">
    <property type="entry name" value="tRNA_m1G_MeTrfase_TrmD"/>
</dbReference>
<dbReference type="InterPro" id="IPR016009">
    <property type="entry name" value="tRNA_MeTrfase_TRMD/TRM10"/>
</dbReference>
<dbReference type="SUPFAM" id="SSF75217">
    <property type="entry name" value="alpha/beta knot"/>
    <property type="match status" value="1"/>
</dbReference>
<dbReference type="Proteomes" id="UP000230431">
    <property type="component" value="Unassembled WGS sequence"/>
</dbReference>
<dbReference type="PANTHER" id="PTHR46417">
    <property type="entry name" value="TRNA (GUANINE-N(1)-)-METHYLTRANSFERASE"/>
    <property type="match status" value="1"/>
</dbReference>
<evidence type="ECO:0000256" key="3">
    <source>
        <dbReference type="ARBA" id="ARBA00007630"/>
    </source>
</evidence>
<evidence type="ECO:0000313" key="19">
    <source>
        <dbReference type="EMBL" id="PIR46059.1"/>
    </source>
</evidence>
<feature type="domain" description="tRNA methyltransferase TRMD/TRM10-type" evidence="18">
    <location>
        <begin position="3"/>
        <end position="225"/>
    </location>
</feature>
<evidence type="ECO:0000256" key="14">
    <source>
        <dbReference type="ARBA" id="ARBA00047783"/>
    </source>
</evidence>
<dbReference type="GO" id="GO:0002939">
    <property type="term" value="P:tRNA N1-guanine methylation"/>
    <property type="evidence" value="ECO:0007669"/>
    <property type="project" value="TreeGrafter"/>
</dbReference>
<proteinExistence type="inferred from homology"/>
<dbReference type="Gene3D" id="3.40.1280.10">
    <property type="match status" value="1"/>
</dbReference>
<dbReference type="Pfam" id="PF01746">
    <property type="entry name" value="tRNA_m1G_MT"/>
    <property type="match status" value="1"/>
</dbReference>
<keyword evidence="8 15" id="KW-0489">Methyltransferase</keyword>
<evidence type="ECO:0000256" key="12">
    <source>
        <dbReference type="ARBA" id="ARBA00029736"/>
    </source>
</evidence>
<comment type="function">
    <text evidence="1 15 17">Specifically methylates guanosine-37 in various tRNAs.</text>
</comment>
<evidence type="ECO:0000256" key="13">
    <source>
        <dbReference type="ARBA" id="ARBA00033392"/>
    </source>
</evidence>
<dbReference type="InterPro" id="IPR029028">
    <property type="entry name" value="Alpha/beta_knot_MTases"/>
</dbReference>
<dbReference type="InterPro" id="IPR023148">
    <property type="entry name" value="tRNA_m1G_MeTrfase_C_sf"/>
</dbReference>
<evidence type="ECO:0000256" key="1">
    <source>
        <dbReference type="ARBA" id="ARBA00002634"/>
    </source>
</evidence>
<protein>
    <recommendedName>
        <fullName evidence="6 15">tRNA (guanine-N(1)-)-methyltransferase</fullName>
        <ecNumber evidence="5 15">2.1.1.228</ecNumber>
    </recommendedName>
    <alternativeName>
        <fullName evidence="12 15">M1G-methyltransferase</fullName>
    </alternativeName>
    <alternativeName>
        <fullName evidence="13 15">tRNA [GM37] methyltransferase</fullName>
    </alternativeName>
</protein>
<evidence type="ECO:0000256" key="4">
    <source>
        <dbReference type="ARBA" id="ARBA00011738"/>
    </source>
</evidence>
<gene>
    <name evidence="15 19" type="primary">trmD</name>
    <name evidence="19" type="ORF">COV08_01420</name>
</gene>
<reference evidence="19 20" key="1">
    <citation type="submission" date="2017-09" db="EMBL/GenBank/DDBJ databases">
        <title>Depth-based differentiation of microbial function through sediment-hosted aquifers and enrichment of novel symbionts in the deep terrestrial subsurface.</title>
        <authorList>
            <person name="Probst A.J."/>
            <person name="Ladd B."/>
            <person name="Jarett J.K."/>
            <person name="Geller-Mcgrath D.E."/>
            <person name="Sieber C.M."/>
            <person name="Emerson J.B."/>
            <person name="Anantharaman K."/>
            <person name="Thomas B.C."/>
            <person name="Malmstrom R."/>
            <person name="Stieglmeier M."/>
            <person name="Klingl A."/>
            <person name="Woyke T."/>
            <person name="Ryan C.M."/>
            <person name="Banfield J.F."/>
        </authorList>
    </citation>
    <scope>NUCLEOTIDE SEQUENCE [LARGE SCALE GENOMIC DNA]</scope>
    <source>
        <strain evidence="19">CG10_big_fil_rev_8_21_14_0_10_49_38</strain>
    </source>
</reference>
<dbReference type="NCBIfam" id="TIGR00088">
    <property type="entry name" value="trmD"/>
    <property type="match status" value="1"/>
</dbReference>
<dbReference type="EC" id="2.1.1.228" evidence="5 15"/>
<comment type="subunit">
    <text evidence="4 15 17">Homodimer.</text>
</comment>
<evidence type="ECO:0000256" key="2">
    <source>
        <dbReference type="ARBA" id="ARBA00004496"/>
    </source>
</evidence>
<evidence type="ECO:0000256" key="7">
    <source>
        <dbReference type="ARBA" id="ARBA00022490"/>
    </source>
</evidence>
<feature type="binding site" evidence="15 16">
    <location>
        <position position="122"/>
    </location>
    <ligand>
        <name>S-adenosyl-L-methionine</name>
        <dbReference type="ChEBI" id="CHEBI:59789"/>
    </ligand>
</feature>
<evidence type="ECO:0000256" key="5">
    <source>
        <dbReference type="ARBA" id="ARBA00012807"/>
    </source>
</evidence>
<keyword evidence="11 15" id="KW-0819">tRNA processing</keyword>
<sequence length="230" mass="25479">MLTFHLITLFPEAVASYLEASILGRAQKRKLLKIHYYNPRAYAPEVNQTGYRRVDSRPYGGGPGMVLLAEPILRATAAAKKRAKGPTKIFIFSPAGQMFDNALAEKLAKPKNKIKDLILICGRYEGLDARVRKILNATELSIGPYVLSGGEVPALAVVDAIARRLPGVLGQDRSVEERRVAASEVYARPEVLIVVGKKYRVPKVLLSGHHAQIEAWRQKKNGRQSDKQIK</sequence>
<evidence type="ECO:0000256" key="6">
    <source>
        <dbReference type="ARBA" id="ARBA00014679"/>
    </source>
</evidence>
<keyword evidence="7 15" id="KW-0963">Cytoplasm</keyword>
<dbReference type="GO" id="GO:0052906">
    <property type="term" value="F:tRNA (guanine(37)-N1)-methyltransferase activity"/>
    <property type="evidence" value="ECO:0007669"/>
    <property type="project" value="UniProtKB-UniRule"/>
</dbReference>
<evidence type="ECO:0000256" key="8">
    <source>
        <dbReference type="ARBA" id="ARBA00022603"/>
    </source>
</evidence>
<evidence type="ECO:0000256" key="9">
    <source>
        <dbReference type="ARBA" id="ARBA00022679"/>
    </source>
</evidence>